<evidence type="ECO:0000256" key="4">
    <source>
        <dbReference type="ARBA" id="ARBA00023029"/>
    </source>
</evidence>
<dbReference type="GO" id="GO:0006265">
    <property type="term" value="P:DNA topological change"/>
    <property type="evidence" value="ECO:0007669"/>
    <property type="project" value="InterPro"/>
</dbReference>
<dbReference type="Gene3D" id="2.70.20.10">
    <property type="entry name" value="Topoisomerase I, domain 3"/>
    <property type="match status" value="1"/>
</dbReference>
<dbReference type="EMBL" id="QRDW01000002">
    <property type="protein sequence ID" value="RED52204.1"/>
    <property type="molecule type" value="Genomic_DNA"/>
</dbReference>
<dbReference type="OrthoDB" id="9803554at2"/>
<proteinExistence type="inferred from homology"/>
<keyword evidence="6" id="KW-0413">Isomerase</keyword>
<dbReference type="InterPro" id="IPR027417">
    <property type="entry name" value="P-loop_NTPase"/>
</dbReference>
<dbReference type="Pfam" id="PF14490">
    <property type="entry name" value="HHH_RecD2"/>
    <property type="match status" value="1"/>
</dbReference>
<evidence type="ECO:0000259" key="11">
    <source>
        <dbReference type="PROSITE" id="PS50880"/>
    </source>
</evidence>
<feature type="domain" description="Toprim" evidence="11">
    <location>
        <begin position="2"/>
        <end position="128"/>
    </location>
</feature>
<evidence type="ECO:0000259" key="12">
    <source>
        <dbReference type="PROSITE" id="PS52039"/>
    </source>
</evidence>
<sequence>MNRIIITEKTSQKKDLFAAIGNRYGQILPAEGHLLSLQEPHEVNNGWGKWSFDLLKPDDFYPTCPAKDASPSAIAKLAAIEAALKTAEEVIIATDCDREGQLIGEELLRHYRFGGKVSRAMFTAQDEKTLREAFENLQPNDSYNNLGQAALARQQADQVYNLSLTRAATVALKQPGDYGVIGIGRVKTPTLAIVCIRELEILNFEPQDYYHIVATANTEAGQLPLKHAPKEKILDPANAETLRAHVEGHEGPLSAVKKMKRTKPPKLLDLPELQKICARKWGWTADKTLEVAQELYDGDGKKIQTYPRAESRYLAENQIADISEIVKGLKGLSHYADVPLDKPEVRKGKAGHFSDAALKGVSHHAIIPNKNTMDKIRDIYPRLTQDEKKMFDLVASSYLAILMPDYVYENTTVSMKVPGPDGQELDFKITGNIPKELGWKAVYTDEMEKKEEDAGELPPVKDGDMATLNPVEVDTKKTKAPPRFNEGTLIDAMQNAWRFIEDKEQQEKLKEAKGIGTPATRAAIISGLKHQNFLVQKGKNIVPTDSGMTLYNTLKIAAPELVDPGVTAVWEMKLDDILMGNQTAREVWDGIGEATRRLIEIIKVNGPKSPKIPTGVKAPKDKMKGGKPTEKMLATAKSVAERKGLKLPKGIGSNFDTCREFLDEHLGGKPADPLVAIEKKLGSGVIKGVGPKQAKLLVEAFGADVYKIIKDEPEKLKSVKGISAKIVTAITDAVAEKAACRQIAAFLQKNGVAPVYAARLYQAFGEETLKTISENPYLIARQLPHLPFGLADQLARNLNRGQDRLGAMLFHRLIHVGGARGKDILLNQLAEAHSLSPAALETALDSECDSGTLSVKKKGSVEIVHVTAMKKEEDSLVRQLKAMAKEASALPEMEIDKALGWIEGQMKLTLTNDQKQAVGSALSTRLLVINGGPGTGRDTAIQALAGILKAKKVTFQLAGADNTAAKALGDATDEEAASLHKLLEWNDKTGKFKRTAKKPLDGKVLILRDPAKIDRAVMNAALKALPEGGHLVLVEDLDQRPAPRAGHSLIDLCNDGTLHTITLKSIRPGREKSLVLANAARVKAGEALAIETPEGIEADFFAIAANGPEDTIRKLIEVAKNRLPKKFKLDPVTDIQVITMDESGPLSPAKLNPILSQQLNMKADHLHADRYGWRFRVGDKLILKIDQLASGIAEGEIGICKDIDPEPQRATIQFGKAKLDLAFDELDILEPAYALGLDQARSIQARCTLILSSADRPSVYDALASGPELSLSIG</sequence>
<dbReference type="GO" id="GO:0004386">
    <property type="term" value="F:helicase activity"/>
    <property type="evidence" value="ECO:0007669"/>
    <property type="project" value="UniProtKB-KW"/>
</dbReference>
<evidence type="ECO:0000256" key="3">
    <source>
        <dbReference type="ARBA" id="ARBA00012891"/>
    </source>
</evidence>
<keyword evidence="14" id="KW-1185">Reference proteome</keyword>
<dbReference type="PROSITE" id="PS52039">
    <property type="entry name" value="TOPO_IA_2"/>
    <property type="match status" value="1"/>
</dbReference>
<dbReference type="SMART" id="SM00493">
    <property type="entry name" value="TOPRIM"/>
    <property type="match status" value="1"/>
</dbReference>
<dbReference type="Gene3D" id="3.40.50.300">
    <property type="entry name" value="P-loop containing nucleotide triphosphate hydrolases"/>
    <property type="match status" value="2"/>
</dbReference>
<dbReference type="GO" id="GO:0003677">
    <property type="term" value="F:DNA binding"/>
    <property type="evidence" value="ECO:0007669"/>
    <property type="project" value="UniProtKB-KW"/>
</dbReference>
<accession>A0A3D9HRR8</accession>
<keyword evidence="5" id="KW-0238">DNA-binding</keyword>
<dbReference type="GO" id="GO:0006310">
    <property type="term" value="P:DNA recombination"/>
    <property type="evidence" value="ECO:0007669"/>
    <property type="project" value="TreeGrafter"/>
</dbReference>
<dbReference type="InterPro" id="IPR000380">
    <property type="entry name" value="Topo_IA"/>
</dbReference>
<dbReference type="PROSITE" id="PS50880">
    <property type="entry name" value="TOPRIM"/>
    <property type="match status" value="1"/>
</dbReference>
<evidence type="ECO:0000256" key="7">
    <source>
        <dbReference type="ARBA" id="ARBA00030003"/>
    </source>
</evidence>
<evidence type="ECO:0000256" key="8">
    <source>
        <dbReference type="ARBA" id="ARBA00031985"/>
    </source>
</evidence>
<dbReference type="InterPro" id="IPR010994">
    <property type="entry name" value="RuvA_2-like"/>
</dbReference>
<dbReference type="InterPro" id="IPR003601">
    <property type="entry name" value="Topo_IA_2"/>
</dbReference>
<dbReference type="Gene3D" id="2.30.30.940">
    <property type="match status" value="1"/>
</dbReference>
<comment type="caution">
    <text evidence="13">The sequence shown here is derived from an EMBL/GenBank/DDBJ whole genome shotgun (WGS) entry which is preliminary data.</text>
</comment>
<dbReference type="Pfam" id="PF13245">
    <property type="entry name" value="AAA_19"/>
    <property type="match status" value="1"/>
</dbReference>
<dbReference type="GO" id="GO:0003917">
    <property type="term" value="F:DNA topoisomerase type I (single strand cut, ATP-independent) activity"/>
    <property type="evidence" value="ECO:0007669"/>
    <property type="project" value="UniProtKB-EC"/>
</dbReference>
<dbReference type="Gene3D" id="1.10.460.10">
    <property type="entry name" value="Topoisomerase I, domain 2"/>
    <property type="match status" value="1"/>
</dbReference>
<dbReference type="InterPro" id="IPR013826">
    <property type="entry name" value="Topo_IA_cen_sub3"/>
</dbReference>
<dbReference type="SUPFAM" id="SSF56712">
    <property type="entry name" value="Prokaryotic type I DNA topoisomerase"/>
    <property type="match status" value="1"/>
</dbReference>
<dbReference type="InterPro" id="IPR013497">
    <property type="entry name" value="Topo_IA_cen"/>
</dbReference>
<reference evidence="13 14" key="1">
    <citation type="submission" date="2018-07" db="EMBL/GenBank/DDBJ databases">
        <title>Genomic Encyclopedia of Type Strains, Phase III (KMG-III): the genomes of soil and plant-associated and newly described type strains.</title>
        <authorList>
            <person name="Whitman W."/>
        </authorList>
    </citation>
    <scope>NUCLEOTIDE SEQUENCE [LARGE SCALE GENOMIC DNA]</scope>
    <source>
        <strain evidence="13 14">CECT 8488</strain>
    </source>
</reference>
<dbReference type="InterPro" id="IPR023405">
    <property type="entry name" value="Topo_IA_core_domain"/>
</dbReference>
<dbReference type="InterPro" id="IPR029493">
    <property type="entry name" value="RecD2-like_HHH"/>
</dbReference>
<evidence type="ECO:0000256" key="9">
    <source>
        <dbReference type="ARBA" id="ARBA00032235"/>
    </source>
</evidence>
<dbReference type="PANTHER" id="PTHR11390:SF21">
    <property type="entry name" value="DNA TOPOISOMERASE 3-ALPHA"/>
    <property type="match status" value="1"/>
</dbReference>
<dbReference type="GO" id="GO:0043597">
    <property type="term" value="C:cytoplasmic replication fork"/>
    <property type="evidence" value="ECO:0007669"/>
    <property type="project" value="TreeGrafter"/>
</dbReference>
<keyword evidence="13" id="KW-0067">ATP-binding</keyword>
<keyword evidence="4" id="KW-0799">Topoisomerase</keyword>
<evidence type="ECO:0000313" key="14">
    <source>
        <dbReference type="Proteomes" id="UP000256845"/>
    </source>
</evidence>
<dbReference type="InterPro" id="IPR006171">
    <property type="entry name" value="TOPRIM_dom"/>
</dbReference>
<dbReference type="EC" id="5.6.2.1" evidence="3"/>
<evidence type="ECO:0000256" key="5">
    <source>
        <dbReference type="ARBA" id="ARBA00023125"/>
    </source>
</evidence>
<dbReference type="InterPro" id="IPR013824">
    <property type="entry name" value="Topo_IA_cen_sub1"/>
</dbReference>
<dbReference type="PANTHER" id="PTHR11390">
    <property type="entry name" value="PROKARYOTIC DNA TOPOISOMERASE"/>
    <property type="match status" value="1"/>
</dbReference>
<dbReference type="PRINTS" id="PR00417">
    <property type="entry name" value="PRTPISMRASEI"/>
</dbReference>
<keyword evidence="13" id="KW-0378">Hydrolase</keyword>
<dbReference type="GO" id="GO:0006281">
    <property type="term" value="P:DNA repair"/>
    <property type="evidence" value="ECO:0007669"/>
    <property type="project" value="TreeGrafter"/>
</dbReference>
<name>A0A3D9HRR8_9PROT</name>
<comment type="catalytic activity">
    <reaction evidence="1">
        <text>ATP-independent breakage of single-stranded DNA, followed by passage and rejoining.</text>
        <dbReference type="EC" id="5.6.2.1"/>
    </reaction>
</comment>
<organism evidence="13 14">
    <name type="scientific">Aestuariispira insulae</name>
    <dbReference type="NCBI Taxonomy" id="1461337"/>
    <lineage>
        <taxon>Bacteria</taxon>
        <taxon>Pseudomonadati</taxon>
        <taxon>Pseudomonadota</taxon>
        <taxon>Alphaproteobacteria</taxon>
        <taxon>Rhodospirillales</taxon>
        <taxon>Kiloniellaceae</taxon>
        <taxon>Aestuariispira</taxon>
    </lineage>
</organism>
<protein>
    <recommendedName>
        <fullName evidence="3">DNA topoisomerase</fullName>
        <ecNumber evidence="3">5.6.2.1</ecNumber>
    </recommendedName>
    <alternativeName>
        <fullName evidence="10">Omega-protein</fullName>
    </alternativeName>
    <alternativeName>
        <fullName evidence="9">Relaxing enzyme</fullName>
    </alternativeName>
    <alternativeName>
        <fullName evidence="7">Swivelase</fullName>
    </alternativeName>
    <alternativeName>
        <fullName evidence="8">Untwisting enzyme</fullName>
    </alternativeName>
</protein>
<gene>
    <name evidence="13" type="ORF">DFP90_102222</name>
</gene>
<dbReference type="RefSeq" id="WP_115935754.1">
    <property type="nucleotide sequence ID" value="NZ_QRDW01000002.1"/>
</dbReference>
<dbReference type="Gene3D" id="1.10.290.10">
    <property type="entry name" value="Topoisomerase I, domain 4"/>
    <property type="match status" value="1"/>
</dbReference>
<dbReference type="SUPFAM" id="SSF52540">
    <property type="entry name" value="P-loop containing nucleoside triphosphate hydrolases"/>
    <property type="match status" value="2"/>
</dbReference>
<evidence type="ECO:0000256" key="6">
    <source>
        <dbReference type="ARBA" id="ARBA00023235"/>
    </source>
</evidence>
<dbReference type="SMART" id="SM00437">
    <property type="entry name" value="TOP1Ac"/>
    <property type="match status" value="1"/>
</dbReference>
<dbReference type="Pfam" id="PF01131">
    <property type="entry name" value="Topoisom_bac"/>
    <property type="match status" value="1"/>
</dbReference>
<dbReference type="Gene3D" id="3.40.50.140">
    <property type="match status" value="1"/>
</dbReference>
<comment type="similarity">
    <text evidence="2">Belongs to the type IA topoisomerase family.</text>
</comment>
<evidence type="ECO:0000313" key="13">
    <source>
        <dbReference type="EMBL" id="RED52204.1"/>
    </source>
</evidence>
<dbReference type="Pfam" id="PF01751">
    <property type="entry name" value="Toprim"/>
    <property type="match status" value="1"/>
</dbReference>
<feature type="domain" description="Topo IA-type catalytic" evidence="12">
    <location>
        <begin position="143"/>
        <end position="599"/>
    </location>
</feature>
<dbReference type="SUPFAM" id="SSF47781">
    <property type="entry name" value="RuvA domain 2-like"/>
    <property type="match status" value="1"/>
</dbReference>
<dbReference type="Gene3D" id="1.10.150.20">
    <property type="entry name" value="5' to 3' exonuclease, C-terminal subdomain"/>
    <property type="match status" value="1"/>
</dbReference>
<keyword evidence="13" id="KW-0347">Helicase</keyword>
<dbReference type="Proteomes" id="UP000256845">
    <property type="component" value="Unassembled WGS sequence"/>
</dbReference>
<keyword evidence="13" id="KW-0547">Nucleotide-binding</keyword>
<evidence type="ECO:0000256" key="1">
    <source>
        <dbReference type="ARBA" id="ARBA00000213"/>
    </source>
</evidence>
<dbReference type="AlphaFoldDB" id="A0A3D9HRR8"/>
<dbReference type="InterPro" id="IPR013825">
    <property type="entry name" value="Topo_IA_cen_sub2"/>
</dbReference>
<evidence type="ECO:0000256" key="10">
    <source>
        <dbReference type="ARBA" id="ARBA00032877"/>
    </source>
</evidence>
<dbReference type="SMART" id="SM00436">
    <property type="entry name" value="TOP1Bc"/>
    <property type="match status" value="1"/>
</dbReference>
<dbReference type="InterPro" id="IPR003602">
    <property type="entry name" value="Topo_IA_DNA-bd_dom"/>
</dbReference>
<evidence type="ECO:0000256" key="2">
    <source>
        <dbReference type="ARBA" id="ARBA00009446"/>
    </source>
</evidence>